<evidence type="ECO:0000313" key="9">
    <source>
        <dbReference type="EMBL" id="MBZ5708756.1"/>
    </source>
</evidence>
<evidence type="ECO:0000256" key="4">
    <source>
        <dbReference type="ARBA" id="ARBA00023125"/>
    </source>
</evidence>
<dbReference type="InterPro" id="IPR003593">
    <property type="entry name" value="AAA+_ATPase"/>
</dbReference>
<gene>
    <name evidence="9" type="ORF">K7C98_05780</name>
</gene>
<keyword evidence="2" id="KW-0067">ATP-binding</keyword>
<dbReference type="SMART" id="SM00382">
    <property type="entry name" value="AAA"/>
    <property type="match status" value="1"/>
</dbReference>
<keyword evidence="3" id="KW-0805">Transcription regulation</keyword>
<evidence type="ECO:0000256" key="3">
    <source>
        <dbReference type="ARBA" id="ARBA00023015"/>
    </source>
</evidence>
<accession>A0ABS7TKL6</accession>
<dbReference type="InterPro" id="IPR058031">
    <property type="entry name" value="AAA_lid_NorR"/>
</dbReference>
<dbReference type="Pfam" id="PF25601">
    <property type="entry name" value="AAA_lid_14"/>
    <property type="match status" value="1"/>
</dbReference>
<organism evidence="9 10">
    <name type="scientific">Nannocystis pusilla</name>
    <dbReference type="NCBI Taxonomy" id="889268"/>
    <lineage>
        <taxon>Bacteria</taxon>
        <taxon>Pseudomonadati</taxon>
        <taxon>Myxococcota</taxon>
        <taxon>Polyangia</taxon>
        <taxon>Nannocystales</taxon>
        <taxon>Nannocystaceae</taxon>
        <taxon>Nannocystis</taxon>
    </lineage>
</organism>
<sequence>MLSPTKHKTRILLVDDDLDMLEALTDGLNEKGFEVAAARSAEAALVRLAEANFDVMVTDLRMTGADGLTLLAQARALNPQLPVIVMTAYSALDTAIEAVRRGAFHYLAKPFRVDELLIFIRRAFEDAQLRREAEVLRHALRVQPGPPGLLGASAAMQELFRIIDRVAGTSAPVLITGETGTGKTLVASTIHQRSGRASAPLVALNCAALPESLLESELFGHVRGAFSGATSSSAGLFSAADGGSILLDEIGEMAMPLQAKLLHVIERGAVRPIGGTKERPIDVRILAATNRDLEQAVREGRFREDLLYRLNLVVLELPPLRERNADLPEFIDHFLAKARARYPDSPVRNFSRAALERLLAHPWPGNVRELSHTIERLVLLGHGAVIELDDLPRNFHAPPDSPPAFDAILPMREMQRRYAAWVLEQVDGIRAHAARRLGIDVKTLGRLLGTAEPADVEAKES</sequence>
<dbReference type="RefSeq" id="WP_224190521.1">
    <property type="nucleotide sequence ID" value="NZ_JAIRAU010000001.1"/>
</dbReference>
<dbReference type="InterPro" id="IPR025943">
    <property type="entry name" value="Sigma_54_int_dom_ATP-bd_2"/>
</dbReference>
<evidence type="ECO:0000256" key="1">
    <source>
        <dbReference type="ARBA" id="ARBA00022741"/>
    </source>
</evidence>
<name>A0ABS7TKL6_9BACT</name>
<dbReference type="Gene3D" id="1.10.8.60">
    <property type="match status" value="1"/>
</dbReference>
<dbReference type="PROSITE" id="PS00688">
    <property type="entry name" value="SIGMA54_INTERACT_3"/>
    <property type="match status" value="1"/>
</dbReference>
<dbReference type="Gene3D" id="3.40.50.300">
    <property type="entry name" value="P-loop containing nucleotide triphosphate hydrolases"/>
    <property type="match status" value="1"/>
</dbReference>
<keyword evidence="6" id="KW-0597">Phosphoprotein</keyword>
<dbReference type="SMART" id="SM00448">
    <property type="entry name" value="REC"/>
    <property type="match status" value="1"/>
</dbReference>
<dbReference type="InterPro" id="IPR027417">
    <property type="entry name" value="P-loop_NTPase"/>
</dbReference>
<feature type="domain" description="Sigma-54 factor interaction" evidence="7">
    <location>
        <begin position="149"/>
        <end position="379"/>
    </location>
</feature>
<reference evidence="9" key="1">
    <citation type="submission" date="2021-08" db="EMBL/GenBank/DDBJ databases">
        <authorList>
            <person name="Stevens D.C."/>
        </authorList>
    </citation>
    <scope>NUCLEOTIDE SEQUENCE</scope>
    <source>
        <strain evidence="9">DSM 53165</strain>
    </source>
</reference>
<dbReference type="InterPro" id="IPR001789">
    <property type="entry name" value="Sig_transdc_resp-reg_receiver"/>
</dbReference>
<dbReference type="InterPro" id="IPR009057">
    <property type="entry name" value="Homeodomain-like_sf"/>
</dbReference>
<dbReference type="PANTHER" id="PTHR32071">
    <property type="entry name" value="TRANSCRIPTIONAL REGULATORY PROTEIN"/>
    <property type="match status" value="1"/>
</dbReference>
<keyword evidence="1" id="KW-0547">Nucleotide-binding</keyword>
<keyword evidence="10" id="KW-1185">Reference proteome</keyword>
<evidence type="ECO:0000256" key="5">
    <source>
        <dbReference type="ARBA" id="ARBA00023163"/>
    </source>
</evidence>
<dbReference type="SUPFAM" id="SSF52540">
    <property type="entry name" value="P-loop containing nucleoside triphosphate hydrolases"/>
    <property type="match status" value="1"/>
</dbReference>
<evidence type="ECO:0000259" key="7">
    <source>
        <dbReference type="PROSITE" id="PS50045"/>
    </source>
</evidence>
<evidence type="ECO:0000313" key="10">
    <source>
        <dbReference type="Proteomes" id="UP001139031"/>
    </source>
</evidence>
<dbReference type="Gene3D" id="3.40.50.2300">
    <property type="match status" value="1"/>
</dbReference>
<dbReference type="PROSITE" id="PS50110">
    <property type="entry name" value="RESPONSE_REGULATORY"/>
    <property type="match status" value="1"/>
</dbReference>
<dbReference type="SUPFAM" id="SSF52172">
    <property type="entry name" value="CheY-like"/>
    <property type="match status" value="1"/>
</dbReference>
<dbReference type="PROSITE" id="PS00675">
    <property type="entry name" value="SIGMA54_INTERACT_1"/>
    <property type="match status" value="1"/>
</dbReference>
<feature type="modified residue" description="4-aspartylphosphate" evidence="6">
    <location>
        <position position="59"/>
    </location>
</feature>
<evidence type="ECO:0000259" key="8">
    <source>
        <dbReference type="PROSITE" id="PS50110"/>
    </source>
</evidence>
<dbReference type="InterPro" id="IPR025944">
    <property type="entry name" value="Sigma_54_int_dom_CS"/>
</dbReference>
<dbReference type="CDD" id="cd00009">
    <property type="entry name" value="AAA"/>
    <property type="match status" value="1"/>
</dbReference>
<dbReference type="Gene3D" id="1.10.10.60">
    <property type="entry name" value="Homeodomain-like"/>
    <property type="match status" value="1"/>
</dbReference>
<dbReference type="InterPro" id="IPR011006">
    <property type="entry name" value="CheY-like_superfamily"/>
</dbReference>
<comment type="caution">
    <text evidence="9">The sequence shown here is derived from an EMBL/GenBank/DDBJ whole genome shotgun (WGS) entry which is preliminary data.</text>
</comment>
<dbReference type="PANTHER" id="PTHR32071:SF122">
    <property type="entry name" value="SIGMA FACTOR"/>
    <property type="match status" value="1"/>
</dbReference>
<dbReference type="EMBL" id="JAIRAU010000001">
    <property type="protein sequence ID" value="MBZ5708756.1"/>
    <property type="molecule type" value="Genomic_DNA"/>
</dbReference>
<dbReference type="Proteomes" id="UP001139031">
    <property type="component" value="Unassembled WGS sequence"/>
</dbReference>
<dbReference type="PROSITE" id="PS50045">
    <property type="entry name" value="SIGMA54_INTERACT_4"/>
    <property type="match status" value="1"/>
</dbReference>
<dbReference type="SUPFAM" id="SSF46689">
    <property type="entry name" value="Homeodomain-like"/>
    <property type="match status" value="1"/>
</dbReference>
<evidence type="ECO:0000256" key="2">
    <source>
        <dbReference type="ARBA" id="ARBA00022840"/>
    </source>
</evidence>
<keyword evidence="5" id="KW-0804">Transcription</keyword>
<dbReference type="InterPro" id="IPR002078">
    <property type="entry name" value="Sigma_54_int"/>
</dbReference>
<dbReference type="PROSITE" id="PS00676">
    <property type="entry name" value="SIGMA54_INTERACT_2"/>
    <property type="match status" value="1"/>
</dbReference>
<feature type="domain" description="Response regulatory" evidence="8">
    <location>
        <begin position="10"/>
        <end position="124"/>
    </location>
</feature>
<dbReference type="Pfam" id="PF00072">
    <property type="entry name" value="Response_reg"/>
    <property type="match status" value="1"/>
</dbReference>
<dbReference type="Pfam" id="PF00158">
    <property type="entry name" value="Sigma54_activat"/>
    <property type="match status" value="1"/>
</dbReference>
<dbReference type="InterPro" id="IPR025662">
    <property type="entry name" value="Sigma_54_int_dom_ATP-bd_1"/>
</dbReference>
<evidence type="ECO:0000256" key="6">
    <source>
        <dbReference type="PROSITE-ProRule" id="PRU00169"/>
    </source>
</evidence>
<proteinExistence type="predicted"/>
<protein>
    <submittedName>
        <fullName evidence="9">Sigma-54 dependent transcriptional regulator</fullName>
    </submittedName>
</protein>
<keyword evidence="4" id="KW-0238">DNA-binding</keyword>